<comment type="caution">
    <text evidence="2">The sequence shown here is derived from an EMBL/GenBank/DDBJ whole genome shotgun (WGS) entry which is preliminary data.</text>
</comment>
<keyword evidence="1" id="KW-0812">Transmembrane</keyword>
<feature type="transmembrane region" description="Helical" evidence="1">
    <location>
        <begin position="6"/>
        <end position="23"/>
    </location>
</feature>
<accession>A0A8S1ECA0</accession>
<name>A0A8S1ECA0_9PELO</name>
<evidence type="ECO:0000256" key="1">
    <source>
        <dbReference type="SAM" id="Phobius"/>
    </source>
</evidence>
<evidence type="ECO:0000313" key="2">
    <source>
        <dbReference type="EMBL" id="CAB3398362.1"/>
    </source>
</evidence>
<dbReference type="Pfam" id="PF10326">
    <property type="entry name" value="7TM_GPCR_Str"/>
    <property type="match status" value="1"/>
</dbReference>
<feature type="transmembrane region" description="Helical" evidence="1">
    <location>
        <begin position="35"/>
        <end position="58"/>
    </location>
</feature>
<sequence length="290" mass="33024">MLRSCAFVISALSNAALIALFNKTPTPYFQRAKRFLIAFASFSIINVIINAFFNPLIVKNVNSVFFVSGTPIGNHKSIGKLLACLYFFCYCFCICCLSALFFQRFFYVSGALMGCNYRKLKYLFVIPFSSILMWMTSHDPSGKMNICYDDLIAMFLLSIMTIGTIGVMIFTGYKMIKCNLVSGCEKCYNMNRSLNYTVIAQGFITLSFYIIPMFLLILSPIISINIDILAEFYSISSLIYPAINAICAMLIIDEMRYLIFRTRKLFIKPIILLTMHNHRNPQSSSIYVLL</sequence>
<gene>
    <name evidence="2" type="ORF">CBOVIS_LOCUS1643</name>
</gene>
<keyword evidence="1" id="KW-1133">Transmembrane helix</keyword>
<dbReference type="EMBL" id="CADEPM010000001">
    <property type="protein sequence ID" value="CAB3398362.1"/>
    <property type="molecule type" value="Genomic_DNA"/>
</dbReference>
<dbReference type="InterPro" id="IPR019428">
    <property type="entry name" value="7TM_GPCR_serpentine_rcpt_Str"/>
</dbReference>
<feature type="transmembrane region" description="Helical" evidence="1">
    <location>
        <begin position="238"/>
        <end position="259"/>
    </location>
</feature>
<reference evidence="2 3" key="1">
    <citation type="submission" date="2020-04" db="EMBL/GenBank/DDBJ databases">
        <authorList>
            <person name="Laetsch R D."/>
            <person name="Stevens L."/>
            <person name="Kumar S."/>
            <person name="Blaxter L. M."/>
        </authorList>
    </citation>
    <scope>NUCLEOTIDE SEQUENCE [LARGE SCALE GENOMIC DNA]</scope>
</reference>
<dbReference type="PANTHER" id="PTHR22943:SF248">
    <property type="entry name" value="SEVEN TM RECEPTOR"/>
    <property type="match status" value="1"/>
</dbReference>
<feature type="transmembrane region" description="Helical" evidence="1">
    <location>
        <begin position="122"/>
        <end position="139"/>
    </location>
</feature>
<dbReference type="PANTHER" id="PTHR22943">
    <property type="entry name" value="7-TRANSMEMBRANE DOMAIN RECEPTOR C.ELEGANS"/>
    <property type="match status" value="1"/>
</dbReference>
<feature type="transmembrane region" description="Helical" evidence="1">
    <location>
        <begin position="151"/>
        <end position="173"/>
    </location>
</feature>
<protein>
    <recommendedName>
        <fullName evidence="4">G-protein coupled receptors family 1 profile domain-containing protein</fullName>
    </recommendedName>
</protein>
<feature type="transmembrane region" description="Helical" evidence="1">
    <location>
        <begin position="78"/>
        <end position="102"/>
    </location>
</feature>
<dbReference type="Proteomes" id="UP000494206">
    <property type="component" value="Unassembled WGS sequence"/>
</dbReference>
<organism evidence="2 3">
    <name type="scientific">Caenorhabditis bovis</name>
    <dbReference type="NCBI Taxonomy" id="2654633"/>
    <lineage>
        <taxon>Eukaryota</taxon>
        <taxon>Metazoa</taxon>
        <taxon>Ecdysozoa</taxon>
        <taxon>Nematoda</taxon>
        <taxon>Chromadorea</taxon>
        <taxon>Rhabditida</taxon>
        <taxon>Rhabditina</taxon>
        <taxon>Rhabditomorpha</taxon>
        <taxon>Rhabditoidea</taxon>
        <taxon>Rhabditidae</taxon>
        <taxon>Peloderinae</taxon>
        <taxon>Caenorhabditis</taxon>
    </lineage>
</organism>
<keyword evidence="1" id="KW-0472">Membrane</keyword>
<proteinExistence type="predicted"/>
<feature type="transmembrane region" description="Helical" evidence="1">
    <location>
        <begin position="194"/>
        <end position="218"/>
    </location>
</feature>
<evidence type="ECO:0008006" key="4">
    <source>
        <dbReference type="Google" id="ProtNLM"/>
    </source>
</evidence>
<dbReference type="AlphaFoldDB" id="A0A8S1ECA0"/>
<keyword evidence="3" id="KW-1185">Reference proteome</keyword>
<evidence type="ECO:0000313" key="3">
    <source>
        <dbReference type="Proteomes" id="UP000494206"/>
    </source>
</evidence>